<dbReference type="Gene3D" id="1.20.120.450">
    <property type="entry name" value="dinb family like domain"/>
    <property type="match status" value="1"/>
</dbReference>
<dbReference type="GO" id="GO:0046872">
    <property type="term" value="F:metal ion binding"/>
    <property type="evidence" value="ECO:0007669"/>
    <property type="project" value="InterPro"/>
</dbReference>
<dbReference type="InterPro" id="IPR017517">
    <property type="entry name" value="Maleyloyr_isom"/>
</dbReference>
<dbReference type="RefSeq" id="WP_068752495.1">
    <property type="nucleotide sequence ID" value="NZ_MBQD01000025.1"/>
</dbReference>
<dbReference type="InterPro" id="IPR034660">
    <property type="entry name" value="DinB/YfiT-like"/>
</dbReference>
<dbReference type="Proteomes" id="UP000093501">
    <property type="component" value="Unassembled WGS sequence"/>
</dbReference>
<proteinExistence type="predicted"/>
<protein>
    <recommendedName>
        <fullName evidence="1">Mycothiol-dependent maleylpyruvate isomerase metal-binding domain-containing protein</fullName>
    </recommendedName>
</protein>
<name>A0A1C0AI65_9ACTN</name>
<keyword evidence="3" id="KW-1185">Reference proteome</keyword>
<evidence type="ECO:0000313" key="2">
    <source>
        <dbReference type="EMBL" id="OCL31718.1"/>
    </source>
</evidence>
<organism evidence="2 3">
    <name type="scientific">Tessaracoccus lapidicaptus</name>
    <dbReference type="NCBI Taxonomy" id="1427523"/>
    <lineage>
        <taxon>Bacteria</taxon>
        <taxon>Bacillati</taxon>
        <taxon>Actinomycetota</taxon>
        <taxon>Actinomycetes</taxon>
        <taxon>Propionibacteriales</taxon>
        <taxon>Propionibacteriaceae</taxon>
        <taxon>Tessaracoccus</taxon>
    </lineage>
</organism>
<sequence>MPTSRAPFVDVVAAVREHTSLLLGLTIGFTDDDWAEPTALPGWTRSHVAAHLVDGARRLIAVIESLGAERSTALHVDDDEERRSVEVLALASGLDLQISLDTSASELQEMLPALEGDTTPVVTRSGYTIPAWQIPLARLGEVLLHHMDLDGRATVVDLAPDTAVAVLAFQVERYAERPNRRSVRLVADEGYTADVDGVDDQVEVRGPAADLLLWLARGVSSPRLIRSWL</sequence>
<comment type="caution">
    <text evidence="2">The sequence shown here is derived from an EMBL/GenBank/DDBJ whole genome shotgun (WGS) entry which is preliminary data.</text>
</comment>
<evidence type="ECO:0000313" key="3">
    <source>
        <dbReference type="Proteomes" id="UP000093501"/>
    </source>
</evidence>
<dbReference type="NCBIfam" id="TIGR03083">
    <property type="entry name" value="maleylpyruvate isomerase family mycothiol-dependent enzyme"/>
    <property type="match status" value="1"/>
</dbReference>
<dbReference type="SUPFAM" id="SSF109854">
    <property type="entry name" value="DinB/YfiT-like putative metalloenzymes"/>
    <property type="match status" value="1"/>
</dbReference>
<reference evidence="3" key="1">
    <citation type="submission" date="2016-07" db="EMBL/GenBank/DDBJ databases">
        <authorList>
            <person name="Florea S."/>
            <person name="Webb J.S."/>
            <person name="Jaromczyk J."/>
            <person name="Schardl C.L."/>
        </authorList>
    </citation>
    <scope>NUCLEOTIDE SEQUENCE [LARGE SCALE GENOMIC DNA]</scope>
    <source>
        <strain evidence="3">IPBSL-7</strain>
    </source>
</reference>
<gene>
    <name evidence="2" type="ORF">BCR15_08810</name>
</gene>
<dbReference type="Pfam" id="PF11716">
    <property type="entry name" value="MDMPI_N"/>
    <property type="match status" value="1"/>
</dbReference>
<feature type="domain" description="Mycothiol-dependent maleylpyruvate isomerase metal-binding" evidence="1">
    <location>
        <begin position="22"/>
        <end position="149"/>
    </location>
</feature>
<dbReference type="AlphaFoldDB" id="A0A1C0AI65"/>
<dbReference type="InterPro" id="IPR024344">
    <property type="entry name" value="MDMPI_metal-binding"/>
</dbReference>
<evidence type="ECO:0000259" key="1">
    <source>
        <dbReference type="Pfam" id="PF11716"/>
    </source>
</evidence>
<accession>A0A1C0AI65</accession>
<dbReference type="EMBL" id="MBQD01000025">
    <property type="protein sequence ID" value="OCL31718.1"/>
    <property type="molecule type" value="Genomic_DNA"/>
</dbReference>